<comment type="similarity">
    <text evidence="2 8">Belongs to the complex I 30 kDa subunit family.</text>
</comment>
<feature type="domain" description="NADH:ubiquinone oxidoreductase 30kDa subunit" evidence="10">
    <location>
        <begin position="84"/>
        <end position="203"/>
    </location>
</feature>
<evidence type="ECO:0000313" key="11">
    <source>
        <dbReference type="EMBL" id="TIC65302.1"/>
    </source>
</evidence>
<proteinExistence type="inferred from homology"/>
<gene>
    <name evidence="11" type="ORF">E3Q01_02219</name>
</gene>
<dbReference type="FunFam" id="3.30.460.80:FF:000002">
    <property type="entry name" value="NADH dehydrogenase iron-sulfur protein 3, mitochondrial"/>
    <property type="match status" value="1"/>
</dbReference>
<dbReference type="GO" id="GO:0008137">
    <property type="term" value="F:NADH dehydrogenase (ubiquinone) activity"/>
    <property type="evidence" value="ECO:0007669"/>
    <property type="project" value="UniProtKB-EC"/>
</dbReference>
<dbReference type="InterPro" id="IPR020396">
    <property type="entry name" value="NADH_UbQ_OxRdtase_CS"/>
</dbReference>
<dbReference type="EMBL" id="SPRX01000024">
    <property type="protein sequence ID" value="TIC65302.1"/>
    <property type="molecule type" value="Genomic_DNA"/>
</dbReference>
<reference evidence="11 12" key="1">
    <citation type="submission" date="2019-03" db="EMBL/GenBank/DDBJ databases">
        <title>Sequencing 25 genomes of Wallemia mellicola.</title>
        <authorList>
            <person name="Gostincar C."/>
        </authorList>
    </citation>
    <scope>NUCLEOTIDE SEQUENCE [LARGE SCALE GENOMIC DNA]</scope>
    <source>
        <strain evidence="11 12">EXF-757</strain>
    </source>
</reference>
<evidence type="ECO:0000256" key="1">
    <source>
        <dbReference type="ARBA" id="ARBA00004173"/>
    </source>
</evidence>
<feature type="region of interest" description="Disordered" evidence="9">
    <location>
        <begin position="242"/>
        <end position="264"/>
    </location>
</feature>
<evidence type="ECO:0000256" key="7">
    <source>
        <dbReference type="ARBA" id="ARBA00049551"/>
    </source>
</evidence>
<dbReference type="InterPro" id="IPR037232">
    <property type="entry name" value="NADH_quin_OxRdtase_su_C/D-like"/>
</dbReference>
<organism evidence="11 12">
    <name type="scientific">Wallemia mellicola</name>
    <dbReference type="NCBI Taxonomy" id="1708541"/>
    <lineage>
        <taxon>Eukaryota</taxon>
        <taxon>Fungi</taxon>
        <taxon>Dikarya</taxon>
        <taxon>Basidiomycota</taxon>
        <taxon>Wallemiomycotina</taxon>
        <taxon>Wallemiomycetes</taxon>
        <taxon>Wallemiales</taxon>
        <taxon>Wallemiaceae</taxon>
        <taxon>Wallemia</taxon>
    </lineage>
</organism>
<evidence type="ECO:0000256" key="4">
    <source>
        <dbReference type="ARBA" id="ARBA00022967"/>
    </source>
</evidence>
<dbReference type="InterPro" id="IPR010218">
    <property type="entry name" value="NADH_DH_suC"/>
</dbReference>
<dbReference type="AlphaFoldDB" id="A0A4T0M0J0"/>
<keyword evidence="5 8" id="KW-0520">NAD</keyword>
<dbReference type="PROSITE" id="PS00542">
    <property type="entry name" value="COMPLEX1_30K"/>
    <property type="match status" value="1"/>
</dbReference>
<dbReference type="NCBIfam" id="TIGR01961">
    <property type="entry name" value="NuoC_fam"/>
    <property type="match status" value="1"/>
</dbReference>
<sequence length="264" mass="30357">MSIMNTFRRSVRGISTSSRLMQAGLDPLESQPSADFNINAPRNPAIDTEYLQSPLHEYGSYLMAAMPKFIQQFSVYKDELTLMTAPSSVIPTLEFLKQHTQSQFKSAMDITAADYPTKSQRFEVIYNLLSVRYNARIRVKTYADEVTPVPSATGVYRGADWFEREVWDMYGVFFTGHPDLRRILTDYGFEGHPLRKDFPLTGYTELRYDEEKKRVVQEPLQLTQAFRNFEGAASVWEQVGEGVDHKPEQFKLQPPAEEEGEEKK</sequence>
<name>A0A4T0M0J0_9BASI</name>
<keyword evidence="6" id="KW-0830">Ubiquinone</keyword>
<evidence type="ECO:0000256" key="6">
    <source>
        <dbReference type="ARBA" id="ARBA00023075"/>
    </source>
</evidence>
<dbReference type="PANTHER" id="PTHR10884">
    <property type="entry name" value="NADH DEHYDROGENASE UBIQUINONE IRON-SULFUR PROTEIN 3"/>
    <property type="match status" value="1"/>
</dbReference>
<keyword evidence="3 8" id="KW-0813">Transport</keyword>
<evidence type="ECO:0000256" key="3">
    <source>
        <dbReference type="ARBA" id="ARBA00022448"/>
    </source>
</evidence>
<comment type="caution">
    <text evidence="11">The sequence shown here is derived from an EMBL/GenBank/DDBJ whole genome shotgun (WGS) entry which is preliminary data.</text>
</comment>
<dbReference type="PANTHER" id="PTHR10884:SF14">
    <property type="entry name" value="NADH DEHYDROGENASE [UBIQUINONE] IRON-SULFUR PROTEIN 3, MITOCHONDRIAL"/>
    <property type="match status" value="1"/>
</dbReference>
<dbReference type="InterPro" id="IPR001268">
    <property type="entry name" value="NADH_UbQ_OxRdtase_30kDa_su"/>
</dbReference>
<evidence type="ECO:0000256" key="5">
    <source>
        <dbReference type="ARBA" id="ARBA00023027"/>
    </source>
</evidence>
<evidence type="ECO:0000259" key="10">
    <source>
        <dbReference type="Pfam" id="PF00329"/>
    </source>
</evidence>
<accession>A0A4T0M0J0</accession>
<dbReference type="Proteomes" id="UP000310708">
    <property type="component" value="Unassembled WGS sequence"/>
</dbReference>
<dbReference type="SUPFAM" id="SSF143243">
    <property type="entry name" value="Nqo5-like"/>
    <property type="match status" value="1"/>
</dbReference>
<dbReference type="GO" id="GO:0016651">
    <property type="term" value="F:oxidoreductase activity, acting on NAD(P)H"/>
    <property type="evidence" value="ECO:0007669"/>
    <property type="project" value="InterPro"/>
</dbReference>
<dbReference type="NCBIfam" id="NF004733">
    <property type="entry name" value="PRK06074.1-5"/>
    <property type="match status" value="1"/>
</dbReference>
<dbReference type="GO" id="GO:0005739">
    <property type="term" value="C:mitochondrion"/>
    <property type="evidence" value="ECO:0007669"/>
    <property type="project" value="UniProtKB-SubCell"/>
</dbReference>
<evidence type="ECO:0000256" key="9">
    <source>
        <dbReference type="SAM" id="MobiDB-lite"/>
    </source>
</evidence>
<evidence type="ECO:0000256" key="2">
    <source>
        <dbReference type="ARBA" id="ARBA00007569"/>
    </source>
</evidence>
<protein>
    <submittedName>
        <fullName evidence="11">F420H2 dehydrogenase</fullName>
    </submittedName>
</protein>
<comment type="subcellular location">
    <subcellularLocation>
        <location evidence="1">Mitochondrion</location>
    </subcellularLocation>
</comment>
<dbReference type="GO" id="GO:0016020">
    <property type="term" value="C:membrane"/>
    <property type="evidence" value="ECO:0007669"/>
    <property type="project" value="UniProtKB-ARBA"/>
</dbReference>
<evidence type="ECO:0000313" key="12">
    <source>
        <dbReference type="Proteomes" id="UP000310708"/>
    </source>
</evidence>
<comment type="catalytic activity">
    <reaction evidence="7">
        <text>a ubiquinone + NADH + 5 H(+)(in) = a ubiquinol + NAD(+) + 4 H(+)(out)</text>
        <dbReference type="Rhea" id="RHEA:29091"/>
        <dbReference type="Rhea" id="RHEA-COMP:9565"/>
        <dbReference type="Rhea" id="RHEA-COMP:9566"/>
        <dbReference type="ChEBI" id="CHEBI:15378"/>
        <dbReference type="ChEBI" id="CHEBI:16389"/>
        <dbReference type="ChEBI" id="CHEBI:17976"/>
        <dbReference type="ChEBI" id="CHEBI:57540"/>
        <dbReference type="ChEBI" id="CHEBI:57945"/>
        <dbReference type="EC" id="7.1.1.2"/>
    </reaction>
</comment>
<dbReference type="HAMAP" id="MF_01357">
    <property type="entry name" value="NDH1_NuoC"/>
    <property type="match status" value="1"/>
</dbReference>
<dbReference type="Gene3D" id="3.30.460.80">
    <property type="entry name" value="NADH:ubiquinone oxidoreductase, 30kDa subunit"/>
    <property type="match status" value="1"/>
</dbReference>
<keyword evidence="4 8" id="KW-1278">Translocase</keyword>
<evidence type="ECO:0000256" key="8">
    <source>
        <dbReference type="RuleBase" id="RU003456"/>
    </source>
</evidence>
<dbReference type="Pfam" id="PF00329">
    <property type="entry name" value="Complex1_30kDa"/>
    <property type="match status" value="1"/>
</dbReference>